<sequence>MKFLTRGDKILIILILILSSLPLLTLRDSLAAGSKQIIVNIDGEVEHEFLLNEKAESVYYTFDVVKEGITYQAKLETKEGRVRLLRLPEEVAPLSIHSDTGWIDKPHQMIVALPAKLIVTVEDYQAESQSDIDIISY</sequence>
<proteinExistence type="predicted"/>
<accession>A0A1T5A802</accession>
<gene>
    <name evidence="1" type="ORF">SAMN02745120_0830</name>
</gene>
<dbReference type="Pfam" id="PF07009">
    <property type="entry name" value="NusG_II"/>
    <property type="match status" value="1"/>
</dbReference>
<dbReference type="EMBL" id="FUYN01000001">
    <property type="protein sequence ID" value="SKB30783.1"/>
    <property type="molecule type" value="Genomic_DNA"/>
</dbReference>
<dbReference type="RefSeq" id="WP_079588768.1">
    <property type="nucleotide sequence ID" value="NZ_FUYN01000001.1"/>
</dbReference>
<dbReference type="Proteomes" id="UP000243406">
    <property type="component" value="Unassembled WGS sequence"/>
</dbReference>
<dbReference type="CDD" id="cd09846">
    <property type="entry name" value="DUF1312"/>
    <property type="match status" value="1"/>
</dbReference>
<name>A0A1T5A802_9FIRM</name>
<reference evidence="2" key="1">
    <citation type="submission" date="2017-02" db="EMBL/GenBank/DDBJ databases">
        <authorList>
            <person name="Varghese N."/>
            <person name="Submissions S."/>
        </authorList>
    </citation>
    <scope>NUCLEOTIDE SEQUENCE [LARGE SCALE GENOMIC DNA]</scope>
    <source>
        <strain evidence="2">ATCC 35199</strain>
    </source>
</reference>
<dbReference type="AlphaFoldDB" id="A0A1T5A802"/>
<dbReference type="OrthoDB" id="47603at2"/>
<keyword evidence="2" id="KW-1185">Reference proteome</keyword>
<dbReference type="InterPro" id="IPR038690">
    <property type="entry name" value="NusG_2_sf"/>
</dbReference>
<dbReference type="Gene3D" id="2.60.320.10">
    <property type="entry name" value="N-utilization substance G protein NusG, insert domain"/>
    <property type="match status" value="1"/>
</dbReference>
<protein>
    <submittedName>
        <fullName evidence="1">Uncharacterized protein</fullName>
    </submittedName>
</protein>
<evidence type="ECO:0000313" key="2">
    <source>
        <dbReference type="Proteomes" id="UP000243406"/>
    </source>
</evidence>
<organism evidence="1 2">
    <name type="scientific">Acetoanaerobium noterae</name>
    <dbReference type="NCBI Taxonomy" id="745369"/>
    <lineage>
        <taxon>Bacteria</taxon>
        <taxon>Bacillati</taxon>
        <taxon>Bacillota</taxon>
        <taxon>Clostridia</taxon>
        <taxon>Peptostreptococcales</taxon>
        <taxon>Filifactoraceae</taxon>
        <taxon>Acetoanaerobium</taxon>
    </lineage>
</organism>
<evidence type="ECO:0000313" key="1">
    <source>
        <dbReference type="EMBL" id="SKB30783.1"/>
    </source>
</evidence>